<dbReference type="PANTHER" id="PTHR33609:SF1">
    <property type="entry name" value="TRANSPOSASE"/>
    <property type="match status" value="1"/>
</dbReference>
<feature type="non-terminal residue" evidence="2">
    <location>
        <position position="1"/>
    </location>
</feature>
<dbReference type="Pfam" id="PF01527">
    <property type="entry name" value="HTH_Tnp_1"/>
    <property type="match status" value="1"/>
</dbReference>
<accession>A0AAW9HJM2</accession>
<dbReference type="RefSeq" id="WP_320753540.1">
    <property type="nucleotide sequence ID" value="NZ_JAWNFU010000015.1"/>
</dbReference>
<dbReference type="Gene3D" id="1.10.10.60">
    <property type="entry name" value="Homeodomain-like"/>
    <property type="match status" value="1"/>
</dbReference>
<dbReference type="GO" id="GO:0004803">
    <property type="term" value="F:transposase activity"/>
    <property type="evidence" value="ECO:0007669"/>
    <property type="project" value="InterPro"/>
</dbReference>
<dbReference type="Proteomes" id="UP001273799">
    <property type="component" value="Unassembled WGS sequence"/>
</dbReference>
<gene>
    <name evidence="2" type="ORF">R6G71_08730</name>
</gene>
<keyword evidence="1" id="KW-0175">Coiled coil</keyword>
<dbReference type="GO" id="GO:0003677">
    <property type="term" value="F:DNA binding"/>
    <property type="evidence" value="ECO:0007669"/>
    <property type="project" value="InterPro"/>
</dbReference>
<name>A0AAW9HJM2_9ACTO</name>
<dbReference type="InterPro" id="IPR052546">
    <property type="entry name" value="Transposase_8_domain"/>
</dbReference>
<dbReference type="PANTHER" id="PTHR33609">
    <property type="entry name" value="LOW CALCIUM RESPONSE LOCUS PROTEIN S"/>
    <property type="match status" value="1"/>
</dbReference>
<reference evidence="2" key="1">
    <citation type="submission" date="2023-10" db="EMBL/GenBank/DDBJ databases">
        <title>Whole Genome based description of the genera Actinobaculum and Actinotignum reveals a complex phylogenetic relationship within the species included in the genus Actinotignum.</title>
        <authorList>
            <person name="Jensen C.S."/>
            <person name="Dargis R."/>
            <person name="Kemp M."/>
            <person name="Christensen J.J."/>
        </authorList>
    </citation>
    <scope>NUCLEOTIDE SEQUENCE</scope>
    <source>
        <strain evidence="2">Actinobaculum_suis_CCUG19206T</strain>
    </source>
</reference>
<evidence type="ECO:0000256" key="1">
    <source>
        <dbReference type="SAM" id="Coils"/>
    </source>
</evidence>
<dbReference type="SUPFAM" id="SSF46689">
    <property type="entry name" value="Homeodomain-like"/>
    <property type="match status" value="1"/>
</dbReference>
<dbReference type="AlphaFoldDB" id="A0AAW9HJM2"/>
<evidence type="ECO:0000313" key="2">
    <source>
        <dbReference type="EMBL" id="MDY5154115.1"/>
    </source>
</evidence>
<proteinExistence type="predicted"/>
<feature type="coiled-coil region" evidence="1">
    <location>
        <begin position="78"/>
        <end position="105"/>
    </location>
</feature>
<sequence length="110" mass="12713">FERVFRDSPCWAGRLVIMKKFSKHTPEQIVAKLEKARALKASGSTVAEVCRDLGVSEATYHRWVRQYGNMSRSEARRFKELQEENTKLKRLLGEAELEKALLKELAEGKF</sequence>
<dbReference type="InterPro" id="IPR002514">
    <property type="entry name" value="Transposase_8"/>
</dbReference>
<protein>
    <submittedName>
        <fullName evidence="2">Transposase</fullName>
    </submittedName>
</protein>
<comment type="caution">
    <text evidence="2">The sequence shown here is derived from an EMBL/GenBank/DDBJ whole genome shotgun (WGS) entry which is preliminary data.</text>
</comment>
<dbReference type="GO" id="GO:0006313">
    <property type="term" value="P:DNA transposition"/>
    <property type="evidence" value="ECO:0007669"/>
    <property type="project" value="InterPro"/>
</dbReference>
<dbReference type="InterPro" id="IPR009057">
    <property type="entry name" value="Homeodomain-like_sf"/>
</dbReference>
<organism evidence="2 3">
    <name type="scientific">Actinobaculum suis</name>
    <dbReference type="NCBI Taxonomy" id="1657"/>
    <lineage>
        <taxon>Bacteria</taxon>
        <taxon>Bacillati</taxon>
        <taxon>Actinomycetota</taxon>
        <taxon>Actinomycetes</taxon>
        <taxon>Actinomycetales</taxon>
        <taxon>Actinomycetaceae</taxon>
        <taxon>Actinobaculum</taxon>
    </lineage>
</organism>
<evidence type="ECO:0000313" key="3">
    <source>
        <dbReference type="Proteomes" id="UP001273799"/>
    </source>
</evidence>
<dbReference type="EMBL" id="JAWNFU010000015">
    <property type="protein sequence ID" value="MDY5154115.1"/>
    <property type="molecule type" value="Genomic_DNA"/>
</dbReference>